<dbReference type="Proteomes" id="UP000053989">
    <property type="component" value="Unassembled WGS sequence"/>
</dbReference>
<keyword evidence="1" id="KW-0732">Signal</keyword>
<dbReference type="SMART" id="SM00321">
    <property type="entry name" value="WSC"/>
    <property type="match status" value="4"/>
</dbReference>
<dbReference type="PANTHER" id="PTHR32208">
    <property type="entry name" value="SECRETED PROTEIN-RELATED"/>
    <property type="match status" value="1"/>
</dbReference>
<dbReference type="OrthoDB" id="2019572at2759"/>
<gene>
    <name evidence="3" type="ORF">SCLCIDRAFT_24351</name>
</gene>
<evidence type="ECO:0000256" key="1">
    <source>
        <dbReference type="ARBA" id="ARBA00022729"/>
    </source>
</evidence>
<dbReference type="InterPro" id="IPR009880">
    <property type="entry name" value="Glyoxal_oxidase_N"/>
</dbReference>
<reference evidence="3 4" key="1">
    <citation type="submission" date="2014-04" db="EMBL/GenBank/DDBJ databases">
        <authorList>
            <consortium name="DOE Joint Genome Institute"/>
            <person name="Kuo A."/>
            <person name="Kohler A."/>
            <person name="Nagy L.G."/>
            <person name="Floudas D."/>
            <person name="Copeland A."/>
            <person name="Barry K.W."/>
            <person name="Cichocki N."/>
            <person name="Veneault-Fourrey C."/>
            <person name="LaButti K."/>
            <person name="Lindquist E.A."/>
            <person name="Lipzen A."/>
            <person name="Lundell T."/>
            <person name="Morin E."/>
            <person name="Murat C."/>
            <person name="Sun H."/>
            <person name="Tunlid A."/>
            <person name="Henrissat B."/>
            <person name="Grigoriev I.V."/>
            <person name="Hibbett D.S."/>
            <person name="Martin F."/>
            <person name="Nordberg H.P."/>
            <person name="Cantor M.N."/>
            <person name="Hua S.X."/>
        </authorList>
    </citation>
    <scope>NUCLEOTIDE SEQUENCE [LARGE SCALE GENOMIC DNA]</scope>
    <source>
        <strain evidence="3 4">Foug A</strain>
    </source>
</reference>
<dbReference type="Gene3D" id="2.130.10.80">
    <property type="entry name" value="Galactose oxidase/kelch, beta-propeller"/>
    <property type="match status" value="1"/>
</dbReference>
<name>A0A0C3AE63_9AGAM</name>
<dbReference type="EMBL" id="KN822036">
    <property type="protein sequence ID" value="KIM63217.1"/>
    <property type="molecule type" value="Genomic_DNA"/>
</dbReference>
<dbReference type="Pfam" id="PF07250">
    <property type="entry name" value="Glyoxal_oxid_N"/>
    <property type="match status" value="1"/>
</dbReference>
<dbReference type="STRING" id="1036808.A0A0C3AE63"/>
<reference evidence="4" key="2">
    <citation type="submission" date="2015-01" db="EMBL/GenBank/DDBJ databases">
        <title>Evolutionary Origins and Diversification of the Mycorrhizal Mutualists.</title>
        <authorList>
            <consortium name="DOE Joint Genome Institute"/>
            <consortium name="Mycorrhizal Genomics Consortium"/>
            <person name="Kohler A."/>
            <person name="Kuo A."/>
            <person name="Nagy L.G."/>
            <person name="Floudas D."/>
            <person name="Copeland A."/>
            <person name="Barry K.W."/>
            <person name="Cichocki N."/>
            <person name="Veneault-Fourrey C."/>
            <person name="LaButti K."/>
            <person name="Lindquist E.A."/>
            <person name="Lipzen A."/>
            <person name="Lundell T."/>
            <person name="Morin E."/>
            <person name="Murat C."/>
            <person name="Riley R."/>
            <person name="Ohm R."/>
            <person name="Sun H."/>
            <person name="Tunlid A."/>
            <person name="Henrissat B."/>
            <person name="Grigoriev I.V."/>
            <person name="Hibbett D.S."/>
            <person name="Martin F."/>
        </authorList>
    </citation>
    <scope>NUCLEOTIDE SEQUENCE [LARGE SCALE GENOMIC DNA]</scope>
    <source>
        <strain evidence="4">Foug A</strain>
    </source>
</reference>
<feature type="domain" description="WSC" evidence="2">
    <location>
        <begin position="107"/>
        <end position="203"/>
    </location>
</feature>
<dbReference type="InterPro" id="IPR011043">
    <property type="entry name" value="Gal_Oxase/kelch_b-propeller"/>
</dbReference>
<dbReference type="InterPro" id="IPR002889">
    <property type="entry name" value="WSC_carb-bd"/>
</dbReference>
<feature type="domain" description="WSC" evidence="2">
    <location>
        <begin position="339"/>
        <end position="431"/>
    </location>
</feature>
<dbReference type="SUPFAM" id="SSF50965">
    <property type="entry name" value="Galactose oxidase, central domain"/>
    <property type="match status" value="1"/>
</dbReference>
<dbReference type="Pfam" id="PF01822">
    <property type="entry name" value="WSC"/>
    <property type="match status" value="4"/>
</dbReference>
<dbReference type="InterPro" id="IPR013783">
    <property type="entry name" value="Ig-like_fold"/>
</dbReference>
<evidence type="ECO:0000259" key="2">
    <source>
        <dbReference type="PROSITE" id="PS51212"/>
    </source>
</evidence>
<dbReference type="CDD" id="cd02851">
    <property type="entry name" value="E_set_GO_C"/>
    <property type="match status" value="1"/>
</dbReference>
<evidence type="ECO:0000313" key="4">
    <source>
        <dbReference type="Proteomes" id="UP000053989"/>
    </source>
</evidence>
<accession>A0A0C3AE63</accession>
<proteinExistence type="predicted"/>
<dbReference type="InParanoid" id="A0A0C3AE63"/>
<dbReference type="PANTHER" id="PTHR32208:SF105">
    <property type="entry name" value="COPPER RADICAL OXIDASE"/>
    <property type="match status" value="1"/>
</dbReference>
<feature type="domain" description="WSC" evidence="2">
    <location>
        <begin position="218"/>
        <end position="311"/>
    </location>
</feature>
<dbReference type="Pfam" id="PF09118">
    <property type="entry name" value="GO-like_E_set"/>
    <property type="match status" value="1"/>
</dbReference>
<dbReference type="SUPFAM" id="SSF81296">
    <property type="entry name" value="E set domains"/>
    <property type="match status" value="1"/>
</dbReference>
<dbReference type="AlphaFoldDB" id="A0A0C3AE63"/>
<dbReference type="InterPro" id="IPR037293">
    <property type="entry name" value="Gal_Oxidase_central_sf"/>
</dbReference>
<dbReference type="InterPro" id="IPR015202">
    <property type="entry name" value="GO-like_E_set"/>
</dbReference>
<keyword evidence="4" id="KW-1185">Reference proteome</keyword>
<dbReference type="HOGENOM" id="CLU_003527_0_0_1"/>
<dbReference type="InterPro" id="IPR014756">
    <property type="entry name" value="Ig_E-set"/>
</dbReference>
<feature type="domain" description="WSC" evidence="2">
    <location>
        <begin position="450"/>
        <end position="545"/>
    </location>
</feature>
<protein>
    <submittedName>
        <fullName evidence="3">Glyoxal oxidase</fullName>
    </submittedName>
</protein>
<dbReference type="Gene3D" id="2.60.40.10">
    <property type="entry name" value="Immunoglobulins"/>
    <property type="match status" value="1"/>
</dbReference>
<organism evidence="3 4">
    <name type="scientific">Scleroderma citrinum Foug A</name>
    <dbReference type="NCBI Taxonomy" id="1036808"/>
    <lineage>
        <taxon>Eukaryota</taxon>
        <taxon>Fungi</taxon>
        <taxon>Dikarya</taxon>
        <taxon>Basidiomycota</taxon>
        <taxon>Agaricomycotina</taxon>
        <taxon>Agaricomycetes</taxon>
        <taxon>Agaricomycetidae</taxon>
        <taxon>Boletales</taxon>
        <taxon>Sclerodermatineae</taxon>
        <taxon>Sclerodermataceae</taxon>
        <taxon>Scleroderma</taxon>
    </lineage>
</organism>
<sequence length="1014" mass="107759">MSASASPDLNFGIGEPMTCRKLSLGNPFADARMPFPLLPWDLITFTPFEHKGTFLIDVLSEYFDLIQQVTEDGFLKPRGLVFDILYLDTGCVYILSLSAHSFATPSLLAQSFFTSDNTGARTLSSASYTSTTAMTVESCISFCSTGSNSYIYAGVEYAQECYCGNNIASGASNVSMTDCNMSCTGNASEFCGAGDRLNVYWSGAQPPPGPIVVPSVGNWSSLGCYNDSVATRALPYGAAVTGQVTVESCTMACQNAGYSLAGVEYAAQCYCGSTLEYGSEPTAASDCNMVCAGNSSEYCGGPDRLNLYNYTGTLTTGGGSTNGGSTGGPSYVHTGLPGNWTYGGCYVDNANGRVLGNEQDNNTMTVESCISYCSSSNLTIAGIEYGTQCFCGNYLVNGATKAPESDCNMACGGNSSEACGAGNRLSIYSSTGNITALPVPTIQTTGLPGQWAYQGCLSEPAPGSRVFPYENDWTNNNTVEACLNQCAAFGYPAAGLEYGLQCFCGDITDFLMGGIVVPLIATVGINNKVQFLEKWGTSEFTNSTGAYELDLSLVGDSGRAWRTMHVKSDVFCSASIVLPDKGARQINVGGWSLESTYGVRLYTPDGGPGVNGTNDWEENYNELALQRGRWYPTAMLMPNGSILVVGGETGSNAPPEPTLELLPFGGSVITLDYLQRTDPNNLYPFLMVLPSGRFFIGYYNEARVLDPVTFDTVILLPNMPGSVNNFLAGRTYPLEGTAVLLPQYAPYTDPIEILICGGSTPGGGIALDNCISIAPEVANPTWTLERMPSKRVMSCMVTLPDGTYMIMNGAHQGVAGFGLGSDPNFNALLYDPSQPVGQRISILNSTTIARMYHSEATLLPDGRVLVSGSDPQTPGLPEELRLEVYIPPYLNQGLQQPQFTIAETDWTYSGQYSIVVTLFQGTTSTMRVSLVAASSSTHGNVMSGGRIIFPDFTCAGNVCTITAPPNAFVSPPGWHQLFILDGPTPSHSAWVRIGGDPGQLGNWPNFPDFTTPGV</sequence>
<dbReference type="PROSITE" id="PS51212">
    <property type="entry name" value="WSC"/>
    <property type="match status" value="4"/>
</dbReference>
<evidence type="ECO:0000313" key="3">
    <source>
        <dbReference type="EMBL" id="KIM63217.1"/>
    </source>
</evidence>